<dbReference type="AlphaFoldDB" id="A0A3G8YEG4"/>
<dbReference type="Pfam" id="PF13692">
    <property type="entry name" value="Glyco_trans_1_4"/>
    <property type="match status" value="1"/>
</dbReference>
<proteinExistence type="predicted"/>
<accession>A0A3G8YEG4</accession>
<dbReference type="OrthoDB" id="9804196at2"/>
<dbReference type="Proteomes" id="UP000276417">
    <property type="component" value="Chromosome 1"/>
</dbReference>
<dbReference type="RefSeq" id="WP_124871779.1">
    <property type="nucleotide sequence ID" value="NZ_CP034183.1"/>
</dbReference>
<name>A0A3G8YEG4_9DEIO</name>
<evidence type="ECO:0000313" key="2">
    <source>
        <dbReference type="EMBL" id="AZI43365.1"/>
    </source>
</evidence>
<protein>
    <submittedName>
        <fullName evidence="2">Glycosyltransferase family 1 protein</fullName>
    </submittedName>
</protein>
<evidence type="ECO:0000313" key="3">
    <source>
        <dbReference type="Proteomes" id="UP000276417"/>
    </source>
</evidence>
<organism evidence="2 3">
    <name type="scientific">Deinococcus psychrotolerans</name>
    <dbReference type="NCBI Taxonomy" id="2489213"/>
    <lineage>
        <taxon>Bacteria</taxon>
        <taxon>Thermotogati</taxon>
        <taxon>Deinococcota</taxon>
        <taxon>Deinococci</taxon>
        <taxon>Deinococcales</taxon>
        <taxon>Deinococcaceae</taxon>
        <taxon>Deinococcus</taxon>
    </lineage>
</organism>
<dbReference type="Gene3D" id="3.40.50.2000">
    <property type="entry name" value="Glycogen Phosphorylase B"/>
    <property type="match status" value="2"/>
</dbReference>
<dbReference type="PANTHER" id="PTHR45947">
    <property type="entry name" value="SULFOQUINOVOSYL TRANSFERASE SQD2"/>
    <property type="match status" value="1"/>
</dbReference>
<dbReference type="CDD" id="cd03801">
    <property type="entry name" value="GT4_PimA-like"/>
    <property type="match status" value="1"/>
</dbReference>
<keyword evidence="3" id="KW-1185">Reference proteome</keyword>
<dbReference type="EMBL" id="CP034183">
    <property type="protein sequence ID" value="AZI43365.1"/>
    <property type="molecule type" value="Genomic_DNA"/>
</dbReference>
<dbReference type="PANTHER" id="PTHR45947:SF3">
    <property type="entry name" value="SULFOQUINOVOSYL TRANSFERASE SQD2"/>
    <property type="match status" value="1"/>
</dbReference>
<gene>
    <name evidence="2" type="ORF">EHF33_11935</name>
</gene>
<dbReference type="KEGG" id="dph:EHF33_11935"/>
<sequence>MTKVAFLTDAPRVAGSEVWLLSVLPHLPALGIAPAVFVPVGTALNSFAERLTAAGLPVTRFERLGELPALTRDFDVRVMHAWGLLTYARLLPKLAEPRWVVIHDQLEFFYPLGLRAFYGLGFRLTKGWGMRSASGVLTVSEWADDWLRRYGLPASGFVKNGVDVERFRPATQQERTDLRTDLGFTRFTVLVPGRFVLEKNQWAALRSARHARDLDFVFVGDMDSLLGKVAVQFKRLARLSNVRFLGRRHDMPDLYRAADALLQPTLAENQSLVTLEAMASGLPIITTPIPAQAELVEDGVSGLLVPPAPHLLALALRRLSVSPERARQMGAAARARVLAAHTPQYTAAGLARLLLSAASPIPTQANASKPSQPKEFHHA</sequence>
<dbReference type="InterPro" id="IPR050194">
    <property type="entry name" value="Glycosyltransferase_grp1"/>
</dbReference>
<evidence type="ECO:0000259" key="1">
    <source>
        <dbReference type="Pfam" id="PF13439"/>
    </source>
</evidence>
<dbReference type="GO" id="GO:0016758">
    <property type="term" value="F:hexosyltransferase activity"/>
    <property type="evidence" value="ECO:0007669"/>
    <property type="project" value="TreeGrafter"/>
</dbReference>
<dbReference type="SUPFAM" id="SSF53756">
    <property type="entry name" value="UDP-Glycosyltransferase/glycogen phosphorylase"/>
    <property type="match status" value="1"/>
</dbReference>
<reference evidence="2 3" key="1">
    <citation type="submission" date="2018-11" db="EMBL/GenBank/DDBJ databases">
        <title>Deinococcus shelandsis sp. nov., isolated from South Shetland Islands soil of Antarctica.</title>
        <authorList>
            <person name="Tian J."/>
        </authorList>
    </citation>
    <scope>NUCLEOTIDE SEQUENCE [LARGE SCALE GENOMIC DNA]</scope>
    <source>
        <strain evidence="2 3">S14-83T</strain>
    </source>
</reference>
<dbReference type="InterPro" id="IPR028098">
    <property type="entry name" value="Glyco_trans_4-like_N"/>
</dbReference>
<dbReference type="Pfam" id="PF13439">
    <property type="entry name" value="Glyco_transf_4"/>
    <property type="match status" value="1"/>
</dbReference>
<keyword evidence="2" id="KW-0808">Transferase</keyword>
<feature type="domain" description="Glycosyltransferase subfamily 4-like N-terminal" evidence="1">
    <location>
        <begin position="15"/>
        <end position="166"/>
    </location>
</feature>